<gene>
    <name evidence="1" type="ORF">GFC01_07205</name>
</gene>
<dbReference type="Proteomes" id="UP000441717">
    <property type="component" value="Unassembled WGS sequence"/>
</dbReference>
<sequence length="144" mass="16594">MMVIVTRSHGWGAAYPQPIRPSKNPMWGDCMGRPRFHRQNLLVQTNSVGQKCLFHWLVRESMDRFGLSFEEARSVAVKGLGFLNQETGRMINQIVFPLISAEYAHQREKYSLLPKRPVVLTPLYSGPLFPSTKFFKIPFMGEYC</sequence>
<organism evidence="1 2">
    <name type="scientific">Desulfofundulus thermobenzoicus</name>
    <dbReference type="NCBI Taxonomy" id="29376"/>
    <lineage>
        <taxon>Bacteria</taxon>
        <taxon>Bacillati</taxon>
        <taxon>Bacillota</taxon>
        <taxon>Clostridia</taxon>
        <taxon>Eubacteriales</taxon>
        <taxon>Peptococcaceae</taxon>
        <taxon>Desulfofundulus</taxon>
    </lineage>
</organism>
<dbReference type="OrthoDB" id="2109768at2"/>
<dbReference type="AlphaFoldDB" id="A0A6N7ISG9"/>
<dbReference type="RefSeq" id="WP_152945982.1">
    <property type="nucleotide sequence ID" value="NZ_WHYR01000015.1"/>
</dbReference>
<protein>
    <submittedName>
        <fullName evidence="1">Uncharacterized protein</fullName>
    </submittedName>
</protein>
<comment type="caution">
    <text evidence="1">The sequence shown here is derived from an EMBL/GenBank/DDBJ whole genome shotgun (WGS) entry which is preliminary data.</text>
</comment>
<name>A0A6N7ISG9_9FIRM</name>
<proteinExistence type="predicted"/>
<accession>A0A6N7ISG9</accession>
<evidence type="ECO:0000313" key="1">
    <source>
        <dbReference type="EMBL" id="MQL52058.1"/>
    </source>
</evidence>
<dbReference type="EMBL" id="WHYR01000015">
    <property type="protein sequence ID" value="MQL52058.1"/>
    <property type="molecule type" value="Genomic_DNA"/>
</dbReference>
<evidence type="ECO:0000313" key="2">
    <source>
        <dbReference type="Proteomes" id="UP000441717"/>
    </source>
</evidence>
<reference evidence="1 2" key="1">
    <citation type="submission" date="2019-10" db="EMBL/GenBank/DDBJ databases">
        <title>Comparative genomics of sulfur disproportionating microorganisms.</title>
        <authorList>
            <person name="Ward L.M."/>
            <person name="Bertran E."/>
            <person name="Johnston D."/>
        </authorList>
    </citation>
    <scope>NUCLEOTIDE SEQUENCE [LARGE SCALE GENOMIC DNA]</scope>
    <source>
        <strain evidence="1 2">DSM 14055</strain>
    </source>
</reference>
<keyword evidence="2" id="KW-1185">Reference proteome</keyword>